<reference evidence="7" key="1">
    <citation type="submission" date="2025-08" db="UniProtKB">
        <authorList>
            <consortium name="Ensembl"/>
        </authorList>
    </citation>
    <scope>IDENTIFICATION</scope>
</reference>
<dbReference type="GeneTree" id="ENSGT00940000155830"/>
<dbReference type="PANTHER" id="PTHR12911:SF8">
    <property type="entry name" value="KLAROID PROTEIN-RELATED"/>
    <property type="match status" value="1"/>
</dbReference>
<dbReference type="Gene3D" id="2.60.120.260">
    <property type="entry name" value="Galactose-binding domain-like"/>
    <property type="match status" value="1"/>
</dbReference>
<evidence type="ECO:0000256" key="4">
    <source>
        <dbReference type="ARBA" id="ARBA00023136"/>
    </source>
</evidence>
<proteinExistence type="predicted"/>
<protein>
    <recommendedName>
        <fullName evidence="6">SUN domain-containing protein</fullName>
    </recommendedName>
</protein>
<evidence type="ECO:0000256" key="2">
    <source>
        <dbReference type="ARBA" id="ARBA00022989"/>
    </source>
</evidence>
<evidence type="ECO:0000313" key="8">
    <source>
        <dbReference type="Proteomes" id="UP000694388"/>
    </source>
</evidence>
<dbReference type="FunFam" id="2.60.120.260:FF:000009">
    <property type="entry name" value="SUN domain-containing protein 1 isoform X1"/>
    <property type="match status" value="1"/>
</dbReference>
<evidence type="ECO:0000256" key="5">
    <source>
        <dbReference type="ARBA" id="ARBA00037816"/>
    </source>
</evidence>
<keyword evidence="2" id="KW-1133">Transmembrane helix</keyword>
<dbReference type="PROSITE" id="PS51469">
    <property type="entry name" value="SUN"/>
    <property type="match status" value="1"/>
</dbReference>
<reference evidence="7" key="2">
    <citation type="submission" date="2025-09" db="UniProtKB">
        <authorList>
            <consortium name="Ensembl"/>
        </authorList>
    </citation>
    <scope>IDENTIFICATION</scope>
</reference>
<comment type="subcellular location">
    <subcellularLocation>
        <location evidence="5">Nucleus inner membrane</location>
        <topology evidence="5">Single-pass type II membrane protein</topology>
    </subcellularLocation>
</comment>
<dbReference type="AlphaFoldDB" id="A0A8C4NP87"/>
<dbReference type="InterPro" id="IPR012919">
    <property type="entry name" value="SUN_dom"/>
</dbReference>
<keyword evidence="3" id="KW-0175">Coiled coil</keyword>
<dbReference type="GO" id="GO:0034993">
    <property type="term" value="C:meiotic nuclear membrane microtubule tethering complex"/>
    <property type="evidence" value="ECO:0007669"/>
    <property type="project" value="TreeGrafter"/>
</dbReference>
<evidence type="ECO:0000259" key="6">
    <source>
        <dbReference type="PROSITE" id="PS51469"/>
    </source>
</evidence>
<keyword evidence="8" id="KW-1185">Reference proteome</keyword>
<dbReference type="Ensembl" id="ENSEBUT00000007679.1">
    <property type="protein sequence ID" value="ENSEBUP00000007205.1"/>
    <property type="gene ID" value="ENSEBUG00000004720.1"/>
</dbReference>
<evidence type="ECO:0000313" key="7">
    <source>
        <dbReference type="Ensembl" id="ENSEBUP00000007205.1"/>
    </source>
</evidence>
<dbReference type="Pfam" id="PF07738">
    <property type="entry name" value="Sad1_UNC"/>
    <property type="match status" value="1"/>
</dbReference>
<dbReference type="Proteomes" id="UP000694388">
    <property type="component" value="Unplaced"/>
</dbReference>
<dbReference type="PANTHER" id="PTHR12911">
    <property type="entry name" value="SAD1/UNC-84-LIKE PROTEIN-RELATED"/>
    <property type="match status" value="1"/>
</dbReference>
<evidence type="ECO:0000256" key="1">
    <source>
        <dbReference type="ARBA" id="ARBA00022692"/>
    </source>
</evidence>
<dbReference type="GO" id="GO:0005637">
    <property type="term" value="C:nuclear inner membrane"/>
    <property type="evidence" value="ECO:0007669"/>
    <property type="project" value="UniProtKB-SubCell"/>
</dbReference>
<accession>A0A8C4NP87</accession>
<dbReference type="GO" id="GO:0043495">
    <property type="term" value="F:protein-membrane adaptor activity"/>
    <property type="evidence" value="ECO:0007669"/>
    <property type="project" value="TreeGrafter"/>
</dbReference>
<dbReference type="InterPro" id="IPR045119">
    <property type="entry name" value="SUN1-5"/>
</dbReference>
<evidence type="ECO:0000256" key="3">
    <source>
        <dbReference type="ARBA" id="ARBA00023054"/>
    </source>
</evidence>
<name>A0A8C4NP87_EPTBU</name>
<keyword evidence="1" id="KW-0812">Transmembrane</keyword>
<keyword evidence="4" id="KW-0472">Membrane</keyword>
<feature type="domain" description="SUN" evidence="6">
    <location>
        <begin position="543"/>
        <end position="704"/>
    </location>
</feature>
<sequence>MDTRLSATSEIADNTWTGRLRSRPSADYGCSPVFTEQKAYAELHSSQKSQIEGIRHRVTENAGEGALSLAASAPFITASSAAAVSASAVSGDGVRSCFFCSFSCSCLCSCFLVKQKKQFFDCTRKLSFGFCLGNNGNLSCTFALFLTQLAPPHSYLLPPPFCPALRGRSPATIRDSLGALWPLGLHSDSLSSYAKTWQQSSTPPLQAPDQSHLLELQFLRAAWASQQDELRRLVRISTSLRATSARTLQAAGPDDSRLMQEYSLRLAQVEAALAAASTHERRLSRQLMALTRFAHMLTEERHRVKQTAPIRREEVEMMVHTALAVQMARLQERVHAGETAQSSSETAERDKALADLDSKLAALLQRQKEFEAWKLSSKSKLSENQEGWTASLSGLRTDLQKLSDEVTQMQYSSADLQANVKTCCQQSPALAADISTQVEGELGRILVAMADGSASPALVQALGQWLNSRYVSHAELERELRMVGTQAATPSKSLLSEELSGSVLSGQAGELSEERVKTLMHEALSLYHADRTGMADLALESAGGSILSTRCSETYESRAGLLSFLGIPLWSQTQSPRVIIQPDIQPGNCWAFRGTYGYVVIRLAQIAHLTAFSIEHIPRSLATSGSIDSAPRGFSVYGLEDESQEEGDKLGHYIYNKDGEPLQSFAVQYPTDKSFRAVELRIFSNWGHLEYTCLYRFRVHGTAQPQNDASQH</sequence>
<organism evidence="7 8">
    <name type="scientific">Eptatretus burgeri</name>
    <name type="common">Inshore hagfish</name>
    <dbReference type="NCBI Taxonomy" id="7764"/>
    <lineage>
        <taxon>Eukaryota</taxon>
        <taxon>Metazoa</taxon>
        <taxon>Chordata</taxon>
        <taxon>Craniata</taxon>
        <taxon>Vertebrata</taxon>
        <taxon>Cyclostomata</taxon>
        <taxon>Myxini</taxon>
        <taxon>Myxiniformes</taxon>
        <taxon>Myxinidae</taxon>
        <taxon>Eptatretinae</taxon>
        <taxon>Eptatretus</taxon>
    </lineage>
</organism>